<evidence type="ECO:0000313" key="8">
    <source>
        <dbReference type="EMBL" id="CAF1204174.1"/>
    </source>
</evidence>
<dbReference type="PROSITE" id="PS51059">
    <property type="entry name" value="PARP_CATALYTIC"/>
    <property type="match status" value="1"/>
</dbReference>
<evidence type="ECO:0000256" key="1">
    <source>
        <dbReference type="ARBA" id="ARBA00004123"/>
    </source>
</evidence>
<evidence type="ECO:0000256" key="5">
    <source>
        <dbReference type="ARBA" id="ARBA00023242"/>
    </source>
</evidence>
<feature type="domain" description="PARP catalytic" evidence="7">
    <location>
        <begin position="31"/>
        <end position="206"/>
    </location>
</feature>
<dbReference type="EMBL" id="CAJOBJ010214567">
    <property type="protein sequence ID" value="CAF5019041.1"/>
    <property type="molecule type" value="Genomic_DNA"/>
</dbReference>
<dbReference type="Gene3D" id="3.90.228.10">
    <property type="match status" value="1"/>
</dbReference>
<dbReference type="Proteomes" id="UP000681967">
    <property type="component" value="Unassembled WGS sequence"/>
</dbReference>
<evidence type="ECO:0000256" key="6">
    <source>
        <dbReference type="RuleBase" id="RU362114"/>
    </source>
</evidence>
<dbReference type="InterPro" id="IPR052056">
    <property type="entry name" value="Mono-ARTD/PARP"/>
</dbReference>
<dbReference type="EMBL" id="CAJNOW010014207">
    <property type="protein sequence ID" value="CAF1631031.1"/>
    <property type="molecule type" value="Genomic_DNA"/>
</dbReference>
<evidence type="ECO:0000256" key="3">
    <source>
        <dbReference type="ARBA" id="ARBA00022679"/>
    </source>
</evidence>
<evidence type="ECO:0000313" key="12">
    <source>
        <dbReference type="Proteomes" id="UP000663834"/>
    </source>
</evidence>
<evidence type="ECO:0000256" key="2">
    <source>
        <dbReference type="ARBA" id="ARBA00022676"/>
    </source>
</evidence>
<dbReference type="GO" id="GO:0003714">
    <property type="term" value="F:transcription corepressor activity"/>
    <property type="evidence" value="ECO:0007669"/>
    <property type="project" value="TreeGrafter"/>
</dbReference>
<dbReference type="Proteomes" id="UP000681720">
    <property type="component" value="Unassembled WGS sequence"/>
</dbReference>
<dbReference type="GO" id="GO:0005634">
    <property type="term" value="C:nucleus"/>
    <property type="evidence" value="ECO:0007669"/>
    <property type="project" value="UniProtKB-SubCell"/>
</dbReference>
<dbReference type="PANTHER" id="PTHR14453">
    <property type="entry name" value="PARP/ZINC FINGER CCCH TYPE DOMAIN CONTAINING PROTEIN"/>
    <property type="match status" value="1"/>
</dbReference>
<evidence type="ECO:0000259" key="7">
    <source>
        <dbReference type="PROSITE" id="PS51059"/>
    </source>
</evidence>
<dbReference type="PANTHER" id="PTHR14453:SF67">
    <property type="entry name" value="POLY [ADP-RIBOSE] POLYMERASE"/>
    <property type="match status" value="1"/>
</dbReference>
<comment type="caution">
    <text evidence="9">The sequence shown here is derived from an EMBL/GenBank/DDBJ whole genome shotgun (WGS) entry which is preliminary data.</text>
</comment>
<evidence type="ECO:0000313" key="9">
    <source>
        <dbReference type="EMBL" id="CAF1631031.1"/>
    </source>
</evidence>
<dbReference type="InterPro" id="IPR012317">
    <property type="entry name" value="Poly(ADP-ribose)pol_cat_dom"/>
</dbReference>
<dbReference type="GO" id="GO:0010629">
    <property type="term" value="P:negative regulation of gene expression"/>
    <property type="evidence" value="ECO:0007669"/>
    <property type="project" value="TreeGrafter"/>
</dbReference>
<accession>A0A816D6U0</accession>
<dbReference type="GO" id="GO:0005737">
    <property type="term" value="C:cytoplasm"/>
    <property type="evidence" value="ECO:0007669"/>
    <property type="project" value="TreeGrafter"/>
</dbReference>
<name>A0A816D6U0_9BILA</name>
<keyword evidence="5" id="KW-0539">Nucleus</keyword>
<dbReference type="Pfam" id="PF00644">
    <property type="entry name" value="PARP"/>
    <property type="match status" value="1"/>
</dbReference>
<dbReference type="Proteomes" id="UP000663834">
    <property type="component" value="Unassembled WGS sequence"/>
</dbReference>
<dbReference type="SUPFAM" id="SSF56399">
    <property type="entry name" value="ADP-ribosylation"/>
    <property type="match status" value="1"/>
</dbReference>
<keyword evidence="4 6" id="KW-0520">NAD</keyword>
<evidence type="ECO:0000313" key="11">
    <source>
        <dbReference type="EMBL" id="CAF5019041.1"/>
    </source>
</evidence>
<dbReference type="AlphaFoldDB" id="A0A816D6U0"/>
<dbReference type="OrthoDB" id="6133115at2759"/>
<protein>
    <recommendedName>
        <fullName evidence="6">Poly [ADP-ribose] polymerase</fullName>
        <shortName evidence="6">PARP</shortName>
        <ecNumber evidence="6">2.4.2.-</ecNumber>
    </recommendedName>
</protein>
<dbReference type="EMBL" id="CAJNOV010005296">
    <property type="protein sequence ID" value="CAF1204174.1"/>
    <property type="molecule type" value="Genomic_DNA"/>
</dbReference>
<dbReference type="EC" id="2.4.2.-" evidence="6"/>
<dbReference type="Proteomes" id="UP000663855">
    <property type="component" value="Unassembled WGS sequence"/>
</dbReference>
<keyword evidence="3 6" id="KW-0808">Transferase</keyword>
<evidence type="ECO:0000313" key="10">
    <source>
        <dbReference type="EMBL" id="CAF3753103.1"/>
    </source>
</evidence>
<gene>
    <name evidence="10" type="ORF">BYL167_LOCUS439</name>
    <name evidence="8" type="ORF">CJN711_LOCUS12175</name>
    <name evidence="11" type="ORF">GIL414_LOCUS58280</name>
    <name evidence="9" type="ORF">KQP761_LOCUS26235</name>
</gene>
<proteinExistence type="predicted"/>
<reference evidence="9" key="1">
    <citation type="submission" date="2021-02" db="EMBL/GenBank/DDBJ databases">
        <authorList>
            <person name="Nowell W R."/>
        </authorList>
    </citation>
    <scope>NUCLEOTIDE SEQUENCE</scope>
</reference>
<keyword evidence="2 6" id="KW-0328">Glycosyltransferase</keyword>
<evidence type="ECO:0000256" key="4">
    <source>
        <dbReference type="ARBA" id="ARBA00023027"/>
    </source>
</evidence>
<comment type="subcellular location">
    <subcellularLocation>
        <location evidence="1">Nucleus</location>
    </subcellularLocation>
</comment>
<sequence length="206" mass="23811">MLPMNQDIYYAFRKEISTAKSDTETAVVYRLPTTWVRSSENKIQFMVQKTTEEYQSISAHFQSSTKSNGKELIRIELVQNEQWYVKYRAHFQDFATRLKQNTERHLHHGCAQKAADAIIKNCFDRDFAGKNGTVYGEGIYFSSNASYSHKYVSTNFIGKTTKGNSSMNTALVEFDSTTDENYIFLTYHDAQAYGEYLITYIQLAKK</sequence>
<dbReference type="GO" id="GO:0003950">
    <property type="term" value="F:NAD+ poly-ADP-ribosyltransferase activity"/>
    <property type="evidence" value="ECO:0007669"/>
    <property type="project" value="UniProtKB-UniRule"/>
</dbReference>
<dbReference type="EMBL" id="CAJOBH010000044">
    <property type="protein sequence ID" value="CAF3753103.1"/>
    <property type="molecule type" value="Genomic_DNA"/>
</dbReference>
<organism evidence="9 12">
    <name type="scientific">Rotaria magnacalcarata</name>
    <dbReference type="NCBI Taxonomy" id="392030"/>
    <lineage>
        <taxon>Eukaryota</taxon>
        <taxon>Metazoa</taxon>
        <taxon>Spiralia</taxon>
        <taxon>Gnathifera</taxon>
        <taxon>Rotifera</taxon>
        <taxon>Eurotatoria</taxon>
        <taxon>Bdelloidea</taxon>
        <taxon>Philodinida</taxon>
        <taxon>Philodinidae</taxon>
        <taxon>Rotaria</taxon>
    </lineage>
</organism>